<dbReference type="GO" id="GO:0004842">
    <property type="term" value="F:ubiquitin-protein transferase activity"/>
    <property type="evidence" value="ECO:0007669"/>
    <property type="project" value="TreeGrafter"/>
</dbReference>
<keyword evidence="7" id="KW-0862">Zinc</keyword>
<evidence type="ECO:0000256" key="3">
    <source>
        <dbReference type="ARBA" id="ARBA00022723"/>
    </source>
</evidence>
<dbReference type="Gene3D" id="3.30.40.10">
    <property type="entry name" value="Zinc/RING finger domain, C3HC4 (zinc finger)"/>
    <property type="match status" value="1"/>
</dbReference>
<dbReference type="GO" id="GO:0097039">
    <property type="term" value="P:protein linear polyubiquitination"/>
    <property type="evidence" value="ECO:0007669"/>
    <property type="project" value="TreeGrafter"/>
</dbReference>
<dbReference type="CDD" id="cd20335">
    <property type="entry name" value="BRcat_RBR"/>
    <property type="match status" value="1"/>
</dbReference>
<keyword evidence="5" id="KW-0863">Zinc-finger</keyword>
<dbReference type="PROSITE" id="PS51873">
    <property type="entry name" value="TRIAD"/>
    <property type="match status" value="1"/>
</dbReference>
<dbReference type="STRING" id="1043004.A0A074WNE6"/>
<keyword evidence="2" id="KW-0808">Transferase</keyword>
<dbReference type="PANTHER" id="PTHR22770:SF13">
    <property type="entry name" value="RING-TYPE DOMAIN-CONTAINING PROTEIN"/>
    <property type="match status" value="1"/>
</dbReference>
<evidence type="ECO:0000256" key="2">
    <source>
        <dbReference type="ARBA" id="ARBA00022679"/>
    </source>
</evidence>
<dbReference type="GeneID" id="25408280"/>
<comment type="pathway">
    <text evidence="1">Protein modification; protein ubiquitination.</text>
</comment>
<evidence type="ECO:0000256" key="4">
    <source>
        <dbReference type="ARBA" id="ARBA00022737"/>
    </source>
</evidence>
<keyword evidence="6" id="KW-0833">Ubl conjugation pathway</keyword>
<dbReference type="AlphaFoldDB" id="A0A074WNE6"/>
<dbReference type="InterPro" id="IPR051628">
    <property type="entry name" value="LUBAC_E3_Ligases"/>
</dbReference>
<dbReference type="SUPFAM" id="SSF57850">
    <property type="entry name" value="RING/U-box"/>
    <property type="match status" value="3"/>
</dbReference>
<name>A0A074WNE6_9PEZI</name>
<dbReference type="Proteomes" id="UP000027730">
    <property type="component" value="Unassembled WGS sequence"/>
</dbReference>
<dbReference type="PANTHER" id="PTHR22770">
    <property type="entry name" value="UBIQUITIN CONJUGATING ENZYME 7 INTERACTING PROTEIN-RELATED"/>
    <property type="match status" value="1"/>
</dbReference>
<dbReference type="GO" id="GO:0008270">
    <property type="term" value="F:zinc ion binding"/>
    <property type="evidence" value="ECO:0007669"/>
    <property type="project" value="UniProtKB-KW"/>
</dbReference>
<gene>
    <name evidence="9" type="ORF">M436DRAFT_32509</name>
</gene>
<dbReference type="OrthoDB" id="1431934at2759"/>
<protein>
    <recommendedName>
        <fullName evidence="8">RING-type domain-containing protein</fullName>
    </recommendedName>
</protein>
<feature type="domain" description="RING-type" evidence="8">
    <location>
        <begin position="1"/>
        <end position="213"/>
    </location>
</feature>
<feature type="non-terminal residue" evidence="9">
    <location>
        <position position="216"/>
    </location>
</feature>
<dbReference type="GO" id="GO:0043161">
    <property type="term" value="P:proteasome-mediated ubiquitin-dependent protein catabolic process"/>
    <property type="evidence" value="ECO:0007669"/>
    <property type="project" value="TreeGrafter"/>
</dbReference>
<dbReference type="Gene3D" id="1.20.120.1750">
    <property type="match status" value="1"/>
</dbReference>
<evidence type="ECO:0000256" key="1">
    <source>
        <dbReference type="ARBA" id="ARBA00004906"/>
    </source>
</evidence>
<dbReference type="RefSeq" id="XP_013425398.1">
    <property type="nucleotide sequence ID" value="XM_013569944.1"/>
</dbReference>
<dbReference type="InterPro" id="IPR013083">
    <property type="entry name" value="Znf_RING/FYVE/PHD"/>
</dbReference>
<dbReference type="GO" id="GO:0043130">
    <property type="term" value="F:ubiquitin binding"/>
    <property type="evidence" value="ECO:0007669"/>
    <property type="project" value="TreeGrafter"/>
</dbReference>
<dbReference type="SMART" id="SM00647">
    <property type="entry name" value="IBR"/>
    <property type="match status" value="2"/>
</dbReference>
<evidence type="ECO:0000313" key="10">
    <source>
        <dbReference type="Proteomes" id="UP000027730"/>
    </source>
</evidence>
<dbReference type="Pfam" id="PF01485">
    <property type="entry name" value="IBR"/>
    <property type="match status" value="1"/>
</dbReference>
<evidence type="ECO:0000256" key="7">
    <source>
        <dbReference type="ARBA" id="ARBA00022833"/>
    </source>
</evidence>
<accession>A0A074WNE6</accession>
<feature type="non-terminal residue" evidence="9">
    <location>
        <position position="1"/>
    </location>
</feature>
<evidence type="ECO:0000259" key="8">
    <source>
        <dbReference type="PROSITE" id="PS51873"/>
    </source>
</evidence>
<sequence>SCVVCTRDLPSEAFPVTDCSRHYHDSDVCKRCFNKYIVGHINAGNTNIACVECSERLSYEDIQKIVSKTSLSKYDKVLTKAVIEDEADFHYCLSAKCKSGQVHIGGDDQPVFQCNACHHKQCVACHMPWHEGESCDEYQARHDESNRDFENERAEAFIIKTFTSCPRCKVFIDKAGGCDHITCSQCSYEFCYGCSADYKAILRDDNSRHKRSCKHY</sequence>
<keyword evidence="3" id="KW-0479">Metal-binding</keyword>
<dbReference type="InterPro" id="IPR044066">
    <property type="entry name" value="TRIAD_supradom"/>
</dbReference>
<dbReference type="Pfam" id="PF22191">
    <property type="entry name" value="IBR_1"/>
    <property type="match status" value="1"/>
</dbReference>
<evidence type="ECO:0000256" key="5">
    <source>
        <dbReference type="ARBA" id="ARBA00022771"/>
    </source>
</evidence>
<dbReference type="HOGENOM" id="CLU_057738_3_0_1"/>
<keyword evidence="4" id="KW-0677">Repeat</keyword>
<proteinExistence type="predicted"/>
<evidence type="ECO:0000256" key="6">
    <source>
        <dbReference type="ARBA" id="ARBA00022786"/>
    </source>
</evidence>
<dbReference type="InterPro" id="IPR002867">
    <property type="entry name" value="IBR_dom"/>
</dbReference>
<organism evidence="9 10">
    <name type="scientific">Aureobasidium namibiae CBS 147.97</name>
    <dbReference type="NCBI Taxonomy" id="1043004"/>
    <lineage>
        <taxon>Eukaryota</taxon>
        <taxon>Fungi</taxon>
        <taxon>Dikarya</taxon>
        <taxon>Ascomycota</taxon>
        <taxon>Pezizomycotina</taxon>
        <taxon>Dothideomycetes</taxon>
        <taxon>Dothideomycetidae</taxon>
        <taxon>Dothideales</taxon>
        <taxon>Saccotheciaceae</taxon>
        <taxon>Aureobasidium</taxon>
    </lineage>
</organism>
<keyword evidence="10" id="KW-1185">Reference proteome</keyword>
<reference evidence="9 10" key="1">
    <citation type="journal article" date="2014" name="BMC Genomics">
        <title>Genome sequencing of four Aureobasidium pullulans varieties: biotechnological potential, stress tolerance, and description of new species.</title>
        <authorList>
            <person name="Gostin Ar C."/>
            <person name="Ohm R.A."/>
            <person name="Kogej T."/>
            <person name="Sonjak S."/>
            <person name="Turk M."/>
            <person name="Zajc J."/>
            <person name="Zalar P."/>
            <person name="Grube M."/>
            <person name="Sun H."/>
            <person name="Han J."/>
            <person name="Sharma A."/>
            <person name="Chiniquy J."/>
            <person name="Ngan C.Y."/>
            <person name="Lipzen A."/>
            <person name="Barry K."/>
            <person name="Grigoriev I.V."/>
            <person name="Gunde-Cimerman N."/>
        </authorList>
    </citation>
    <scope>NUCLEOTIDE SEQUENCE [LARGE SCALE GENOMIC DNA]</scope>
    <source>
        <strain evidence="9 10">CBS 147.97</strain>
    </source>
</reference>
<dbReference type="EMBL" id="KL584714">
    <property type="protein sequence ID" value="KEQ71272.1"/>
    <property type="molecule type" value="Genomic_DNA"/>
</dbReference>
<dbReference type="GO" id="GO:0000151">
    <property type="term" value="C:ubiquitin ligase complex"/>
    <property type="evidence" value="ECO:0007669"/>
    <property type="project" value="TreeGrafter"/>
</dbReference>
<evidence type="ECO:0000313" key="9">
    <source>
        <dbReference type="EMBL" id="KEQ71272.1"/>
    </source>
</evidence>